<accession>W8EGE3</accession>
<evidence type="ECO:0000313" key="2">
    <source>
        <dbReference type="Proteomes" id="UP000201360"/>
    </source>
</evidence>
<protein>
    <submittedName>
        <fullName evidence="1">Uncharacterized protein</fullName>
    </submittedName>
</protein>
<reference evidence="1 2" key="1">
    <citation type="journal article" date="2014" name="Genome Announc.">
        <title>Complete genome sequences of nine mycobacteriophages.</title>
        <authorList>
            <person name="Franceschelli J.J."/>
            <person name="Suarez C.A."/>
            <person name="Teran L."/>
            <person name="Raya R.R."/>
            <person name="Morbidoni H.R."/>
        </authorList>
    </citation>
    <scope>NUCLEOTIDE SEQUENCE [LARGE SCALE GENOMIC DNA]</scope>
</reference>
<sequence>MINGLIIGYGILTWLCLVLEKGEEAAHGAAEESGSTAT</sequence>
<gene>
    <name evidence="1" type="ORF">40AC_63</name>
</gene>
<proteinExistence type="predicted"/>
<keyword evidence="2" id="KW-1185">Reference proteome</keyword>
<name>W8EGE3_9CAUD</name>
<dbReference type="KEGG" id="vg:18506298"/>
<evidence type="ECO:0000313" key="1">
    <source>
        <dbReference type="EMBL" id="AHJ86426.1"/>
    </source>
</evidence>
<dbReference type="EMBL" id="KJ192196">
    <property type="protein sequence ID" value="AHJ86426.1"/>
    <property type="molecule type" value="Genomic_DNA"/>
</dbReference>
<organism evidence="1 2">
    <name type="scientific">Mycobacterium phage 40AC</name>
    <dbReference type="NCBI Taxonomy" id="1458717"/>
    <lineage>
        <taxon>Viruses</taxon>
        <taxon>Duplodnaviria</taxon>
        <taxon>Heunggongvirae</taxon>
        <taxon>Uroviricota</taxon>
        <taxon>Caudoviricetes</taxon>
        <taxon>Santafevirus</taxon>
        <taxon>Santafevirus sf40AC</taxon>
    </lineage>
</organism>
<dbReference type="RefSeq" id="YP_009009896.1">
    <property type="nucleotide sequence ID" value="NC_023607.1"/>
</dbReference>
<dbReference type="Proteomes" id="UP000201360">
    <property type="component" value="Segment"/>
</dbReference>